<protein>
    <submittedName>
        <fullName evidence="2">Uma2 family endonuclease</fullName>
    </submittedName>
</protein>
<keyword evidence="2" id="KW-0540">Nuclease</keyword>
<dbReference type="CDD" id="cd06260">
    <property type="entry name" value="DUF820-like"/>
    <property type="match status" value="1"/>
</dbReference>
<name>A0A7C3VS85_9CYAN</name>
<dbReference type="SUPFAM" id="SSF52980">
    <property type="entry name" value="Restriction endonuclease-like"/>
    <property type="match status" value="1"/>
</dbReference>
<dbReference type="GO" id="GO:0004519">
    <property type="term" value="F:endonuclease activity"/>
    <property type="evidence" value="ECO:0007669"/>
    <property type="project" value="UniProtKB-KW"/>
</dbReference>
<dbReference type="PANTHER" id="PTHR35400:SF1">
    <property type="entry name" value="SLR1083 PROTEIN"/>
    <property type="match status" value="1"/>
</dbReference>
<proteinExistence type="predicted"/>
<gene>
    <name evidence="2" type="ORF">ENR15_08820</name>
</gene>
<comment type="caution">
    <text evidence="2">The sequence shown here is derived from an EMBL/GenBank/DDBJ whole genome shotgun (WGS) entry which is preliminary data.</text>
</comment>
<feature type="domain" description="Putative restriction endonuclease" evidence="1">
    <location>
        <begin position="14"/>
        <end position="181"/>
    </location>
</feature>
<sequence>MATGLLNRLFTITEYHAMIDNGILTENDRVELIKGEIVYMSPIGRRHAAQVKRIAEVLYRYLLGRVTIGVQDPVELDNHSEPLPDISLLQRRGDFYQSAHPQPEDILLLVEVADTTAETDKAVEITLYAENNIVEVWLVDINAQSVEVYREPSGNGYQRIQRLQRGQTLSILALPDIEMTVDEVLGEGMLT</sequence>
<dbReference type="Pfam" id="PF05685">
    <property type="entry name" value="Uma2"/>
    <property type="match status" value="1"/>
</dbReference>
<dbReference type="InterPro" id="IPR008538">
    <property type="entry name" value="Uma2"/>
</dbReference>
<keyword evidence="2" id="KW-0378">Hydrolase</keyword>
<dbReference type="InterPro" id="IPR011335">
    <property type="entry name" value="Restrct_endonuc-II-like"/>
</dbReference>
<organism evidence="2">
    <name type="scientific">Planktothricoides sp. SpSt-374</name>
    <dbReference type="NCBI Taxonomy" id="2282167"/>
    <lineage>
        <taxon>Bacteria</taxon>
        <taxon>Bacillati</taxon>
        <taxon>Cyanobacteriota</taxon>
        <taxon>Cyanophyceae</taxon>
        <taxon>Oscillatoriophycideae</taxon>
        <taxon>Oscillatoriales</taxon>
        <taxon>Oscillatoriaceae</taxon>
        <taxon>Planktothricoides</taxon>
    </lineage>
</organism>
<accession>A0A7C3VS85</accession>
<keyword evidence="2" id="KW-0255">Endonuclease</keyword>
<evidence type="ECO:0000313" key="2">
    <source>
        <dbReference type="EMBL" id="HGG00735.1"/>
    </source>
</evidence>
<dbReference type="EMBL" id="DSPX01000086">
    <property type="protein sequence ID" value="HGG00735.1"/>
    <property type="molecule type" value="Genomic_DNA"/>
</dbReference>
<reference evidence="2" key="1">
    <citation type="journal article" date="2020" name="mSystems">
        <title>Genome- and Community-Level Interaction Insights into Carbon Utilization and Element Cycling Functions of Hydrothermarchaeota in Hydrothermal Sediment.</title>
        <authorList>
            <person name="Zhou Z."/>
            <person name="Liu Y."/>
            <person name="Xu W."/>
            <person name="Pan J."/>
            <person name="Luo Z.H."/>
            <person name="Li M."/>
        </authorList>
    </citation>
    <scope>NUCLEOTIDE SEQUENCE [LARGE SCALE GENOMIC DNA]</scope>
    <source>
        <strain evidence="2">SpSt-374</strain>
    </source>
</reference>
<dbReference type="AlphaFoldDB" id="A0A7C3VS85"/>
<evidence type="ECO:0000259" key="1">
    <source>
        <dbReference type="Pfam" id="PF05685"/>
    </source>
</evidence>
<dbReference type="PANTHER" id="PTHR35400">
    <property type="entry name" value="SLR1083 PROTEIN"/>
    <property type="match status" value="1"/>
</dbReference>
<dbReference type="Gene3D" id="3.90.1570.10">
    <property type="entry name" value="tt1808, chain A"/>
    <property type="match status" value="1"/>
</dbReference>
<dbReference type="InterPro" id="IPR012296">
    <property type="entry name" value="Nuclease_put_TT1808"/>
</dbReference>